<feature type="region of interest" description="Disordered" evidence="1">
    <location>
        <begin position="96"/>
        <end position="140"/>
    </location>
</feature>
<evidence type="ECO:0000313" key="3">
    <source>
        <dbReference type="Proteomes" id="UP000271098"/>
    </source>
</evidence>
<evidence type="ECO:0000256" key="1">
    <source>
        <dbReference type="SAM" id="MobiDB-lite"/>
    </source>
</evidence>
<gene>
    <name evidence="2" type="ORF">GPUH_LOCUS8850</name>
</gene>
<dbReference type="WBParaSite" id="GPUH_0000886001-mRNA-1">
    <property type="protein sequence ID" value="GPUH_0000886001-mRNA-1"/>
    <property type="gene ID" value="GPUH_0000886001"/>
</dbReference>
<dbReference type="EMBL" id="UYRT01026912">
    <property type="protein sequence ID" value="VDK65734.1"/>
    <property type="molecule type" value="Genomic_DNA"/>
</dbReference>
<protein>
    <submittedName>
        <fullName evidence="4">TORC_C domain-containing protein</fullName>
    </submittedName>
</protein>
<reference evidence="2 3" key="2">
    <citation type="submission" date="2018-11" db="EMBL/GenBank/DDBJ databases">
        <authorList>
            <consortium name="Pathogen Informatics"/>
        </authorList>
    </citation>
    <scope>NUCLEOTIDE SEQUENCE [LARGE SCALE GENOMIC DNA]</scope>
</reference>
<dbReference type="Proteomes" id="UP000271098">
    <property type="component" value="Unassembled WGS sequence"/>
</dbReference>
<feature type="compositionally biased region" description="Polar residues" evidence="1">
    <location>
        <begin position="96"/>
        <end position="132"/>
    </location>
</feature>
<dbReference type="AlphaFoldDB" id="A0A183DJF9"/>
<name>A0A183DJF9_9BILA</name>
<organism evidence="4">
    <name type="scientific">Gongylonema pulchrum</name>
    <dbReference type="NCBI Taxonomy" id="637853"/>
    <lineage>
        <taxon>Eukaryota</taxon>
        <taxon>Metazoa</taxon>
        <taxon>Ecdysozoa</taxon>
        <taxon>Nematoda</taxon>
        <taxon>Chromadorea</taxon>
        <taxon>Rhabditida</taxon>
        <taxon>Spirurina</taxon>
        <taxon>Spiruromorpha</taxon>
        <taxon>Spiruroidea</taxon>
        <taxon>Gongylonematidae</taxon>
        <taxon>Gongylonema</taxon>
    </lineage>
</organism>
<evidence type="ECO:0000313" key="4">
    <source>
        <dbReference type="WBParaSite" id="GPUH_0000886001-mRNA-1"/>
    </source>
</evidence>
<reference evidence="4" key="1">
    <citation type="submission" date="2016-06" db="UniProtKB">
        <authorList>
            <consortium name="WormBaseParasite"/>
        </authorList>
    </citation>
    <scope>IDENTIFICATION</scope>
</reference>
<dbReference type="OrthoDB" id="8947034at2759"/>
<keyword evidence="3" id="KW-1185">Reference proteome</keyword>
<sequence>MNLYQQQQRLQNFNIQDLTGSTHPSQVPLQAAPLPPFNANADFFNDMQQRVATEDNGVTVGSLPNIPGPATAMPPCSYHHQTIAQRHSMGVCQTLATPPSLSETQSAPTSPAQSVELQAPTSWPQRNYSNSPEPREIPNIVLTGTDGQLDCFQDLQDLHLDANELQQLLNSGEHVDPACETQLLE</sequence>
<accession>A0A183DJF9</accession>
<evidence type="ECO:0000313" key="2">
    <source>
        <dbReference type="EMBL" id="VDK65734.1"/>
    </source>
</evidence>
<proteinExistence type="predicted"/>